<dbReference type="EMBL" id="CP060707">
    <property type="protein sequence ID" value="QPH89377.1"/>
    <property type="molecule type" value="Genomic_DNA"/>
</dbReference>
<proteinExistence type="predicted"/>
<organism evidence="1 2">
    <name type="scientific">Campylobacter concisus</name>
    <dbReference type="NCBI Taxonomy" id="199"/>
    <lineage>
        <taxon>Bacteria</taxon>
        <taxon>Pseudomonadati</taxon>
        <taxon>Campylobacterota</taxon>
        <taxon>Epsilonproteobacteria</taxon>
        <taxon>Campylobacterales</taxon>
        <taxon>Campylobacteraceae</taxon>
        <taxon>Campylobacter</taxon>
    </lineage>
</organism>
<dbReference type="RefSeq" id="WP_149724278.1">
    <property type="nucleotide sequence ID" value="NZ_CP060707.1"/>
</dbReference>
<protein>
    <submittedName>
        <fullName evidence="1">Uncharacterized protein</fullName>
    </submittedName>
</protein>
<evidence type="ECO:0000313" key="1">
    <source>
        <dbReference type="EMBL" id="QPH89377.1"/>
    </source>
</evidence>
<dbReference type="Proteomes" id="UP000594508">
    <property type="component" value="Chromosome"/>
</dbReference>
<sequence length="170" mass="20473">MQAKDLKKIINTVRFNDILLTFKDPEDFKCYCDFLINKPNSIHDNSHSFWNSYYKLQNNILKNIEEKNSKYDLCRNEQTREEASLSLERLINECGCENIKANVIYFDAFDKNSQYIYADEYEKLEELINIIDKKYHISNYKTKFACIHWNDHEEEYHSPKVSIHRVLIKE</sequence>
<gene>
    <name evidence="1" type="ORF">CVT00_06850</name>
</gene>
<evidence type="ECO:0000313" key="2">
    <source>
        <dbReference type="Proteomes" id="UP000594508"/>
    </source>
</evidence>
<reference evidence="1 2" key="1">
    <citation type="journal article" date="2018" name="Emerg. Microbes Infect.">
        <title>Genomic analysis of oral Campylobacter concisus strains identified a potential bacterial molecular marker associated with active Crohn's disease.</title>
        <authorList>
            <person name="Liu F."/>
            <person name="Ma R."/>
            <person name="Tay C.Y.A."/>
            <person name="Octavia S."/>
            <person name="Lan R."/>
            <person name="Chung H.K.L."/>
            <person name="Riordan S.M."/>
            <person name="Grimm M.C."/>
            <person name="Leong R.W."/>
            <person name="Tanaka M.M."/>
            <person name="Connor S."/>
            <person name="Zhang L."/>
        </authorList>
    </citation>
    <scope>NUCLEOTIDE SEQUENCE [LARGE SCALE GENOMIC DNA]</scope>
    <source>
        <strain evidence="1 2">P1CDO2</strain>
    </source>
</reference>
<dbReference type="AlphaFoldDB" id="A0A7S9WQA8"/>
<name>A0A7S9WQA8_9BACT</name>
<accession>A0A7S9WQA8</accession>